<dbReference type="PANTHER" id="PTHR15742">
    <property type="entry name" value="GIRDIN"/>
    <property type="match status" value="1"/>
</dbReference>
<feature type="region of interest" description="Disordered" evidence="2">
    <location>
        <begin position="25"/>
        <end position="252"/>
    </location>
</feature>
<name>A0AAQ4F088_AMBAM</name>
<keyword evidence="4" id="KW-1185">Reference proteome</keyword>
<feature type="coiled-coil region" evidence="1">
    <location>
        <begin position="678"/>
        <end position="813"/>
    </location>
</feature>
<gene>
    <name evidence="3" type="ORF">V5799_018480</name>
</gene>
<feature type="compositionally biased region" description="Polar residues" evidence="2">
    <location>
        <begin position="60"/>
        <end position="80"/>
    </location>
</feature>
<feature type="region of interest" description="Disordered" evidence="2">
    <location>
        <begin position="1157"/>
        <end position="1178"/>
    </location>
</feature>
<feature type="compositionally biased region" description="Basic and acidic residues" evidence="2">
    <location>
        <begin position="2050"/>
        <end position="2059"/>
    </location>
</feature>
<feature type="region of interest" description="Disordered" evidence="2">
    <location>
        <begin position="1924"/>
        <end position="2116"/>
    </location>
</feature>
<dbReference type="EMBL" id="JARKHS020009126">
    <property type="protein sequence ID" value="KAK8780182.1"/>
    <property type="molecule type" value="Genomic_DNA"/>
</dbReference>
<dbReference type="GO" id="GO:0010506">
    <property type="term" value="P:regulation of autophagy"/>
    <property type="evidence" value="ECO:0007669"/>
    <property type="project" value="InterPro"/>
</dbReference>
<keyword evidence="1" id="KW-0175">Coiled coil</keyword>
<feature type="compositionally biased region" description="Low complexity" evidence="2">
    <location>
        <begin position="84"/>
        <end position="96"/>
    </location>
</feature>
<feature type="coiled-coil region" evidence="1">
    <location>
        <begin position="551"/>
        <end position="649"/>
    </location>
</feature>
<dbReference type="InterPro" id="IPR049885">
    <property type="entry name" value="MTCL1-3"/>
</dbReference>
<dbReference type="GO" id="GO:0005615">
    <property type="term" value="C:extracellular space"/>
    <property type="evidence" value="ECO:0007669"/>
    <property type="project" value="InterPro"/>
</dbReference>
<accession>A0AAQ4F088</accession>
<feature type="coiled-coil region" evidence="1">
    <location>
        <begin position="1698"/>
        <end position="1771"/>
    </location>
</feature>
<feature type="compositionally biased region" description="Low complexity" evidence="2">
    <location>
        <begin position="162"/>
        <end position="174"/>
    </location>
</feature>
<feature type="compositionally biased region" description="Low complexity" evidence="2">
    <location>
        <begin position="32"/>
        <end position="42"/>
    </location>
</feature>
<reference evidence="3 4" key="1">
    <citation type="journal article" date="2023" name="Arcadia Sci">
        <title>De novo assembly of a long-read Amblyomma americanum tick genome.</title>
        <authorList>
            <person name="Chou S."/>
            <person name="Poskanzer K.E."/>
            <person name="Rollins M."/>
            <person name="Thuy-Boun P.S."/>
        </authorList>
    </citation>
    <scope>NUCLEOTIDE SEQUENCE [LARGE SCALE GENOMIC DNA]</scope>
    <source>
        <strain evidence="3">F_SG_1</strain>
        <tissue evidence="3">Salivary glands</tissue>
    </source>
</reference>
<feature type="compositionally biased region" description="Basic and acidic residues" evidence="2">
    <location>
        <begin position="110"/>
        <end position="122"/>
    </location>
</feature>
<comment type="caution">
    <text evidence="3">The sequence shown here is derived from an EMBL/GenBank/DDBJ whole genome shotgun (WGS) entry which is preliminary data.</text>
</comment>
<feature type="region of interest" description="Disordered" evidence="2">
    <location>
        <begin position="1472"/>
        <end position="1493"/>
    </location>
</feature>
<dbReference type="GO" id="GO:0016020">
    <property type="term" value="C:membrane"/>
    <property type="evidence" value="ECO:0007669"/>
    <property type="project" value="UniProtKB-SubCell"/>
</dbReference>
<sequence length="2116" mass="242444">MSAGECPGFVPHFAKASRCKRCFRDVSEHSKPSAAPAAAAKTTNERQPDKRPAQSRRDSCPSSQNTRAATASTENPTATAGQPKAAKATTSAAGSTAEEEAKATVRRRRTVDEGDARQEDTTSVKLRRRRPLSAGSSEEVASSASRNSADSSRLQVNKSDSESQSSDAEQPPSAANVKERRRSQRIKIVEAQEVEKGPSPALPTDTAAVTSPSADVEFILKVKTTASQNKEDRDDDEDDDGSVALTETTETTDTTLAYYDGYEDLQNSMAKLKSQLAAAEDKIQRLEKEKAEMQKRRSQVTDADKKSLEKTASEILKLRSKNNELEAITEELRDDNKCLKLEVKELQQELDKRDLNEDIKKEAEALKVKLQQAETLCEELMEENEEYKKEVQDLEEQLEELQDSYREDQQSEYQDLKKELESTSKNCRVLQFKLRKAERRCEQLELEKGQLDDKVAELQRTTQIEVDKTRMKVLEDELHVANELSVKLATELEVLKDAKTKLEMDNASLKKQTSSGAKGVTVSQSSKSKEAVMGKDYETMCKDLYDSMERETDLREQLRFAEEENKTMRRKLNNIEQENETLMLQIRKLSGKRDSAPDNSDSDEEVSVEELRMQFELQEQETSVLRRKVEEKEQQIESLEKEVKYLQEKLVSQPFTKIELPAPPKSEADVDVYHRQKAKLLEYEARELRQKLIEKERENERLQTEIEVHRRKASKVIVRSRSLDSELQVDLKRQLQLVEQEASILRQKAQDLETENDRLMAENKRCHLRLSRKPPPGPQELLQLDNMELKEKLADSERKLNVLKEELEKVAAGAAPSAVVIQEYAPKKEKPSDIENDLIAGLKKKVRAKEEETAALQTKIVQLEVENSRMNREYKKLKDALNFKKRAPRAVRETATRGELKDIIRDLEDEISELQVTLRSREVTQEGMAEEVEAAKKSLEEAQLKAKQQETKLTSELECLKQKMEKQQEELQKERKKADALKKQLETMMKGSGNGATADVIEKVASLQLIEENAAKKQKELEEKLAQEQNKFKELEQRMGVMSKLNESLAASVKMLEAKGKELEEEVQQRKKALQSAETQAKLFKGKLESTESGYTQLKKECSQLRAELQEAKSKDPSAPASSPAQAGVTWTKEREELRRRLEEMRQTLDVMTRKEVEKEKQFQEKENRLKQEHQKNLDKKLKDVREFLQAEIKTLQEEHTSMKNRLNETIDKFEKKEHELKAVSDKLRQLSNSQRREKEDWHLKIEDLEEKLRAELRKRERMEREHELESKSKAEDVLVAQNRVVQLEREHRRLVARLKEMEEESAEQRKQMEKDAAKEREEYDDLTTRYELLEEEFLSMKNNLTLEKDQLDAALKQLRKEHERISAELRSVKETLNARQELYTREKTEFQNLVRELETRVTRLKDIEAEKNRMRSNLNERDAIIEELKKTEKCFREEKEKLRRKNEELMKRVAELERSERHLRTLTVGGAKTEQQQNQPNPQNQQLNQQQHELRARLEHSGHVHKAEQAALRADYEGRVGYMSAELQALQAQMASLARERDQCRDKLDEAAREIEQLRASSARKERSRGKEAVRGPCLCLCPMSTFDTMQKKAEELRAYADDLKNQLEESLTDNRKLRIQMEADKSSWEIQLSNLKSKLNQYEERNILEASRGSAKLYAKTRLELAWEKERTDLQKVLGDTQAALADLRQRFLSSEAQREAEREAAAKTIQELRKQVEGGQDDVTKDILELQTELEELKDTHGRLKTQFDRIRREKDRLDREREDLRHRAAATMDVQALVTDLVEDVKKVNDLVRLEGIFATDQGKAKAAQRPLRTGSTPKDDLVALLQKVSQRTERLREVSKPVRDEDMIRRTTSFRRALSATDMANQAAGGLMPGVPPVIRAPPRTRGSMHGKTLSLGQGMAAADLRIWGSGDSLVYTPYGSQSSLRGGRTGYDSDASAVSEPPRHWGYSRPGVRVDSENDSSNPGSTEDVTKTTKHRKTLKERLKLLKKPSTPEPKHDSDKEEKSGTLRSKLSKAFRSSSKEKIDTPSPSASERRPVLAQQKLEPVQERARVERSNSLSAKKDKGSKKSLLGRFTSKESPAKTTPPESPNSKPPATPVKGRKGSFPNETPV</sequence>
<dbReference type="PANTHER" id="PTHR15742:SF5">
    <property type="entry name" value="GIRDIN"/>
    <property type="match status" value="1"/>
</dbReference>
<feature type="compositionally biased region" description="Basic and acidic residues" evidence="2">
    <location>
        <begin position="1999"/>
        <end position="2011"/>
    </location>
</feature>
<feature type="compositionally biased region" description="Low complexity" evidence="2">
    <location>
        <begin position="133"/>
        <end position="153"/>
    </location>
</feature>
<feature type="coiled-coil region" evidence="1">
    <location>
        <begin position="1528"/>
        <end position="1647"/>
    </location>
</feature>
<feature type="compositionally biased region" description="Basic and acidic residues" evidence="2">
    <location>
        <begin position="43"/>
        <end position="59"/>
    </location>
</feature>
<feature type="compositionally biased region" description="Basic and acidic residues" evidence="2">
    <location>
        <begin position="187"/>
        <end position="196"/>
    </location>
</feature>
<feature type="compositionally biased region" description="Low complexity" evidence="2">
    <location>
        <begin position="1476"/>
        <end position="1492"/>
    </location>
</feature>
<proteinExistence type="predicted"/>
<feature type="compositionally biased region" description="Pro residues" evidence="2">
    <location>
        <begin position="2091"/>
        <end position="2101"/>
    </location>
</feature>
<evidence type="ECO:0000256" key="1">
    <source>
        <dbReference type="SAM" id="Coils"/>
    </source>
</evidence>
<organism evidence="3 4">
    <name type="scientific">Amblyomma americanum</name>
    <name type="common">Lone star tick</name>
    <dbReference type="NCBI Taxonomy" id="6943"/>
    <lineage>
        <taxon>Eukaryota</taxon>
        <taxon>Metazoa</taxon>
        <taxon>Ecdysozoa</taxon>
        <taxon>Arthropoda</taxon>
        <taxon>Chelicerata</taxon>
        <taxon>Arachnida</taxon>
        <taxon>Acari</taxon>
        <taxon>Parasitiformes</taxon>
        <taxon>Ixodida</taxon>
        <taxon>Ixodoidea</taxon>
        <taxon>Ixodidae</taxon>
        <taxon>Amblyomminae</taxon>
        <taxon>Amblyomma</taxon>
    </lineage>
</organism>
<feature type="coiled-coil region" evidence="1">
    <location>
        <begin position="262"/>
        <end position="461"/>
    </location>
</feature>
<feature type="region of interest" description="Disordered" evidence="2">
    <location>
        <begin position="1108"/>
        <end position="1134"/>
    </location>
</feature>
<evidence type="ECO:0000313" key="3">
    <source>
        <dbReference type="EMBL" id="KAK8780182.1"/>
    </source>
</evidence>
<dbReference type="Proteomes" id="UP001321473">
    <property type="component" value="Unassembled WGS sequence"/>
</dbReference>
<evidence type="ECO:0000256" key="2">
    <source>
        <dbReference type="SAM" id="MobiDB-lite"/>
    </source>
</evidence>
<evidence type="ECO:0000313" key="4">
    <source>
        <dbReference type="Proteomes" id="UP001321473"/>
    </source>
</evidence>
<protein>
    <submittedName>
        <fullName evidence="3">Uncharacterized protein</fullName>
    </submittedName>
</protein>
<feature type="region of interest" description="Disordered" evidence="2">
    <location>
        <begin position="1302"/>
        <end position="1322"/>
    </location>
</feature>